<comment type="caution">
    <text evidence="10">The sequence shown here is derived from an EMBL/GenBank/DDBJ whole genome shotgun (WGS) entry which is preliminary data.</text>
</comment>
<comment type="pathway">
    <text evidence="1 8">Metabolic intermediate biosynthesis; chorismate biosynthesis; chorismate from D-erythrose 4-phosphate and phosphoenolpyruvate: step 1/7.</text>
</comment>
<keyword evidence="11" id="KW-1185">Reference proteome</keyword>
<dbReference type="InterPro" id="IPR013785">
    <property type="entry name" value="Aldolase_TIM"/>
</dbReference>
<dbReference type="OrthoDB" id="2338at2759"/>
<reference evidence="10" key="1">
    <citation type="journal article" date="2023" name="Plant J.">
        <title>The genome of the king protea, Protea cynaroides.</title>
        <authorList>
            <person name="Chang J."/>
            <person name="Duong T.A."/>
            <person name="Schoeman C."/>
            <person name="Ma X."/>
            <person name="Roodt D."/>
            <person name="Barker N."/>
            <person name="Li Z."/>
            <person name="Van de Peer Y."/>
            <person name="Mizrachi E."/>
        </authorList>
    </citation>
    <scope>NUCLEOTIDE SEQUENCE</scope>
    <source>
        <tissue evidence="10">Young leaves</tissue>
    </source>
</reference>
<dbReference type="SUPFAM" id="SSF51569">
    <property type="entry name" value="Aldolase"/>
    <property type="match status" value="1"/>
</dbReference>
<protein>
    <recommendedName>
        <fullName evidence="8">Phospho-2-dehydro-3-deoxyheptonate aldolase</fullName>
        <ecNumber evidence="8">2.5.1.54</ecNumber>
    </recommendedName>
</protein>
<comment type="subcellular location">
    <subcellularLocation>
        <location evidence="8">Plastid</location>
        <location evidence="8">Chloroplast</location>
    </subcellularLocation>
</comment>
<gene>
    <name evidence="10" type="ORF">NE237_001347</name>
</gene>
<dbReference type="GO" id="GO:0009073">
    <property type="term" value="P:aromatic amino acid family biosynthetic process"/>
    <property type="evidence" value="ECO:0007669"/>
    <property type="project" value="UniProtKB-KW"/>
</dbReference>
<feature type="region of interest" description="Disordered" evidence="9">
    <location>
        <begin position="104"/>
        <end position="162"/>
    </location>
</feature>
<evidence type="ECO:0000256" key="5">
    <source>
        <dbReference type="ARBA" id="ARBA00023141"/>
    </source>
</evidence>
<keyword evidence="8" id="KW-0934">Plastid</keyword>
<comment type="catalytic activity">
    <reaction evidence="6 8">
        <text>D-erythrose 4-phosphate + phosphoenolpyruvate + H2O = 7-phospho-2-dehydro-3-deoxy-D-arabino-heptonate + phosphate</text>
        <dbReference type="Rhea" id="RHEA:14717"/>
        <dbReference type="ChEBI" id="CHEBI:15377"/>
        <dbReference type="ChEBI" id="CHEBI:16897"/>
        <dbReference type="ChEBI" id="CHEBI:43474"/>
        <dbReference type="ChEBI" id="CHEBI:58394"/>
        <dbReference type="ChEBI" id="CHEBI:58702"/>
        <dbReference type="EC" id="2.5.1.54"/>
    </reaction>
</comment>
<proteinExistence type="inferred from homology"/>
<evidence type="ECO:0000256" key="7">
    <source>
        <dbReference type="PIRSR" id="PIRSR602480-1"/>
    </source>
</evidence>
<keyword evidence="4 8" id="KW-0808">Transferase</keyword>
<comment type="similarity">
    <text evidence="2 8">Belongs to the class-II DAHP synthase family.</text>
</comment>
<dbReference type="EC" id="2.5.1.54" evidence="8"/>
<sequence length="208" mass="23429">MEEACEALARNIGEDKAEVEELKKESAKVWELANRVDEALGFTTAAGLTADLPIMTTTEIWTSHECLLLPYEHSLTREDSTSGHFYDCSAHMIWVRERTRQLDANKDAEHGNTTEERPRHKEDRYESRPGGIDNMDGGSPDDKCIENPPPRKKRYTDTHHSKSKSSKMLFSVIVGDLQCPSQLGCSSAVRRPPKLQIRHAELPLSTLV</sequence>
<evidence type="ECO:0000313" key="10">
    <source>
        <dbReference type="EMBL" id="KAJ4976241.1"/>
    </source>
</evidence>
<dbReference type="AlphaFoldDB" id="A0A9Q0KT58"/>
<evidence type="ECO:0000256" key="9">
    <source>
        <dbReference type="SAM" id="MobiDB-lite"/>
    </source>
</evidence>
<keyword evidence="3 8" id="KW-0028">Amino-acid biosynthesis</keyword>
<evidence type="ECO:0000256" key="1">
    <source>
        <dbReference type="ARBA" id="ARBA00004688"/>
    </source>
</evidence>
<dbReference type="Proteomes" id="UP001141806">
    <property type="component" value="Unassembled WGS sequence"/>
</dbReference>
<feature type="compositionally biased region" description="Basic and acidic residues" evidence="9">
    <location>
        <begin position="104"/>
        <end position="127"/>
    </location>
</feature>
<name>A0A9Q0KT58_9MAGN</name>
<keyword evidence="8" id="KW-0809">Transit peptide</keyword>
<dbReference type="Pfam" id="PF01474">
    <property type="entry name" value="DAHP_synth_2"/>
    <property type="match status" value="1"/>
</dbReference>
<evidence type="ECO:0000313" key="11">
    <source>
        <dbReference type="Proteomes" id="UP001141806"/>
    </source>
</evidence>
<evidence type="ECO:0000256" key="4">
    <source>
        <dbReference type="ARBA" id="ARBA00022679"/>
    </source>
</evidence>
<dbReference type="GO" id="GO:0009507">
    <property type="term" value="C:chloroplast"/>
    <property type="evidence" value="ECO:0007669"/>
    <property type="project" value="UniProtKB-SubCell"/>
</dbReference>
<dbReference type="GO" id="GO:0008652">
    <property type="term" value="P:amino acid biosynthetic process"/>
    <property type="evidence" value="ECO:0007669"/>
    <property type="project" value="UniProtKB-KW"/>
</dbReference>
<evidence type="ECO:0000256" key="8">
    <source>
        <dbReference type="RuleBase" id="RU363071"/>
    </source>
</evidence>
<organism evidence="10 11">
    <name type="scientific">Protea cynaroides</name>
    <dbReference type="NCBI Taxonomy" id="273540"/>
    <lineage>
        <taxon>Eukaryota</taxon>
        <taxon>Viridiplantae</taxon>
        <taxon>Streptophyta</taxon>
        <taxon>Embryophyta</taxon>
        <taxon>Tracheophyta</taxon>
        <taxon>Spermatophyta</taxon>
        <taxon>Magnoliopsida</taxon>
        <taxon>Proteales</taxon>
        <taxon>Proteaceae</taxon>
        <taxon>Protea</taxon>
    </lineage>
</organism>
<keyword evidence="5 8" id="KW-0057">Aromatic amino acid biosynthesis</keyword>
<evidence type="ECO:0000256" key="6">
    <source>
        <dbReference type="ARBA" id="ARBA00047508"/>
    </source>
</evidence>
<feature type="binding site" evidence="7">
    <location>
        <begin position="97"/>
        <end position="98"/>
    </location>
    <ligand>
        <name>phosphoenolpyruvate</name>
        <dbReference type="ChEBI" id="CHEBI:58702"/>
    </ligand>
</feature>
<accession>A0A9Q0KT58</accession>
<dbReference type="InterPro" id="IPR002480">
    <property type="entry name" value="DAHP_synth_2"/>
</dbReference>
<dbReference type="PANTHER" id="PTHR21337">
    <property type="entry name" value="PHOSPHO-2-DEHYDRO-3-DEOXYHEPTONATE ALDOLASE 1, 2"/>
    <property type="match status" value="1"/>
</dbReference>
<dbReference type="GO" id="GO:0003849">
    <property type="term" value="F:3-deoxy-7-phosphoheptulonate synthase activity"/>
    <property type="evidence" value="ECO:0007669"/>
    <property type="project" value="UniProtKB-EC"/>
</dbReference>
<evidence type="ECO:0000256" key="3">
    <source>
        <dbReference type="ARBA" id="ARBA00022605"/>
    </source>
</evidence>
<dbReference type="PANTHER" id="PTHR21337:SF0">
    <property type="entry name" value="PHOSPHO-2-DEHYDRO-3-DEOXYHEPTONATE ALDOLASE"/>
    <property type="match status" value="1"/>
</dbReference>
<keyword evidence="8" id="KW-0150">Chloroplast</keyword>
<dbReference type="Gene3D" id="3.20.20.70">
    <property type="entry name" value="Aldolase class I"/>
    <property type="match status" value="1"/>
</dbReference>
<dbReference type="EMBL" id="JAMYWD010000003">
    <property type="protein sequence ID" value="KAJ4976241.1"/>
    <property type="molecule type" value="Genomic_DNA"/>
</dbReference>
<evidence type="ECO:0000256" key="2">
    <source>
        <dbReference type="ARBA" id="ARBA00008911"/>
    </source>
</evidence>